<dbReference type="AlphaFoldDB" id="A0AB35Y6T7"/>
<feature type="signal peptide" evidence="1">
    <location>
        <begin position="1"/>
        <end position="26"/>
    </location>
</feature>
<gene>
    <name evidence="2" type="ORF">WF834_07520</name>
</gene>
<dbReference type="EMBL" id="JBBFGL010000006">
    <property type="protein sequence ID" value="MEJ5196026.1"/>
    <property type="molecule type" value="Genomic_DNA"/>
</dbReference>
<evidence type="ECO:0000256" key="1">
    <source>
        <dbReference type="SAM" id="SignalP"/>
    </source>
</evidence>
<evidence type="ECO:0000313" key="2">
    <source>
        <dbReference type="EMBL" id="MEJ5196026.1"/>
    </source>
</evidence>
<evidence type="ECO:0000313" key="3">
    <source>
        <dbReference type="Proteomes" id="UP001373196"/>
    </source>
</evidence>
<organism evidence="2 3">
    <name type="scientific">Faecalibacterium wellingii</name>
    <dbReference type="NCBI Taxonomy" id="2929491"/>
    <lineage>
        <taxon>Bacteria</taxon>
        <taxon>Bacillati</taxon>
        <taxon>Bacillota</taxon>
        <taxon>Clostridia</taxon>
        <taxon>Eubacteriales</taxon>
        <taxon>Oscillospiraceae</taxon>
        <taxon>Faecalibacterium</taxon>
    </lineage>
</organism>
<sequence>MKKSLRFASAALALTLAAGCAMPAFAAGKSSFSKSETVYAVMNGDGSIKNTTVSEHLYSASGLSGVTDKTTLTDIQNTESDAEFTQNGEELVWNTEDTDVYYKGNTDKALPIDVKVTYALDGQEAALEDLIGKSGHLTVTVALKNNETGTVNVNGKDRTIVTPLITAVGVILGGDASNVTAEHGMVESAAKSSVAAFVTLPGVKDSLSGLLPDEVDSIEDYLQDTVTVEADVTELTCPQVMVACATSTAALGTSNVFDLSSINDLTDGINQLNDAMSQLMDGASQLVDGTSQLANGVLALLDGANTLNNGAAALDDGLGQLTNGLDTLSANNAALNAGAQQVADGVLASANKTLKEGGLIDEDMTWSNYEAVIDNILTMNDKTLAAGRRKIVRTVWEQAPSFKDSQLDLALYLSATKTNHDLEAALKLMQNYDPSMLCGLVQLLTSEDAKNAAKAELKYQVENSQDMADVRALKTSLSQIQFFVSSVNQYTAGVQTAADGAHSAKDGSAQLAAGTKTLYDGVNTLNTGAGQLNDGAGRLNDGLNQFNEEGISKLTGALDQDQLHGLKTVLDEMTDRLNDYTSFAGAPDDAESSVKFVYKTAETAASVDVAAAETETVKEGNIFTRLWQRIVNLFKF</sequence>
<comment type="caution">
    <text evidence="2">The sequence shown here is derived from an EMBL/GenBank/DDBJ whole genome shotgun (WGS) entry which is preliminary data.</text>
</comment>
<feature type="chain" id="PRO_5044276975" description="X-X-X-Leu-X-X-Gly heptad repeats" evidence="1">
    <location>
        <begin position="27"/>
        <end position="636"/>
    </location>
</feature>
<dbReference type="InterPro" id="IPR023908">
    <property type="entry name" value="xxxLxxG_rpt"/>
</dbReference>
<proteinExistence type="predicted"/>
<dbReference type="RefSeq" id="WP_339395439.1">
    <property type="nucleotide sequence ID" value="NZ_JBBFGL010000006.1"/>
</dbReference>
<keyword evidence="1" id="KW-0732">Signal</keyword>
<dbReference type="Proteomes" id="UP001373196">
    <property type="component" value="Unassembled WGS sequence"/>
</dbReference>
<dbReference type="PROSITE" id="PS51257">
    <property type="entry name" value="PROKAR_LIPOPROTEIN"/>
    <property type="match status" value="1"/>
</dbReference>
<reference evidence="2" key="1">
    <citation type="submission" date="2024-03" db="EMBL/GenBank/DDBJ databases">
        <authorList>
            <person name="Plomp N."/>
            <person name="Harmsen H.J."/>
        </authorList>
    </citation>
    <scope>NUCLEOTIDE SEQUENCE</scope>
    <source>
        <strain evidence="2">HTF-128</strain>
    </source>
</reference>
<dbReference type="NCBIfam" id="TIGR03057">
    <property type="entry name" value="xxxLxxG_by_4"/>
    <property type="match status" value="5"/>
</dbReference>
<protein>
    <recommendedName>
        <fullName evidence="4">X-X-X-Leu-X-X-Gly heptad repeats</fullName>
    </recommendedName>
</protein>
<evidence type="ECO:0008006" key="4">
    <source>
        <dbReference type="Google" id="ProtNLM"/>
    </source>
</evidence>
<accession>A0AB35Y6T7</accession>
<name>A0AB35Y6T7_9FIRM</name>